<gene>
    <name evidence="1" type="ORF">LMG3441_04831</name>
</gene>
<dbReference type="EMBL" id="CADIJQ010000009">
    <property type="protein sequence ID" value="CAB3732616.1"/>
    <property type="molecule type" value="Genomic_DNA"/>
</dbReference>
<evidence type="ECO:0000313" key="2">
    <source>
        <dbReference type="Proteomes" id="UP000494269"/>
    </source>
</evidence>
<sequence length="278" mass="31959">MHASLRITRMHSIERDEDTFKRQRFNKPAGFVNLHFKDSDEFFRTHAYSAAGTIVWLDYVDCQHKTQLDELVTVASSLDCHDIIKITLNANVKYLGSEDKPTQDRARLRLAEFVRRMGNYAPPDLSPADMQGRRFPRTLQACVKRALGSLPAGRGGRYFQILSSFQYADGQPMLTVTGIIFKTPARAACAEFKRLSRIQSWPFTNLDWAEPRPISVPALTAKERMRLDEVLPFERGSDSQWQARLERHLGYKPGGTSESLAHYARYYRTYPHFSRIVL</sequence>
<organism evidence="1 2">
    <name type="scientific">Achromobacter kerstersii</name>
    <dbReference type="NCBI Taxonomy" id="1353890"/>
    <lineage>
        <taxon>Bacteria</taxon>
        <taxon>Pseudomonadati</taxon>
        <taxon>Pseudomonadota</taxon>
        <taxon>Betaproteobacteria</taxon>
        <taxon>Burkholderiales</taxon>
        <taxon>Alcaligenaceae</taxon>
        <taxon>Achromobacter</taxon>
    </lineage>
</organism>
<accession>A0A6S7BYA8</accession>
<proteinExistence type="predicted"/>
<dbReference type="Proteomes" id="UP000494269">
    <property type="component" value="Unassembled WGS sequence"/>
</dbReference>
<dbReference type="AlphaFoldDB" id="A0A6S7BYA8"/>
<reference evidence="1 2" key="1">
    <citation type="submission" date="2020-04" db="EMBL/GenBank/DDBJ databases">
        <authorList>
            <person name="De Canck E."/>
        </authorList>
    </citation>
    <scope>NUCLEOTIDE SEQUENCE [LARGE SCALE GENOMIC DNA]</scope>
    <source>
        <strain evidence="1 2">LMG 3441</strain>
    </source>
</reference>
<dbReference type="InterPro" id="IPR046788">
    <property type="entry name" value="Methyltransf_35"/>
</dbReference>
<protein>
    <submittedName>
        <fullName evidence="1">Uncharacterized protein</fullName>
    </submittedName>
</protein>
<dbReference type="Pfam" id="PF20553">
    <property type="entry name" value="Methyltransf_35"/>
    <property type="match status" value="1"/>
</dbReference>
<name>A0A6S7BYA8_9BURK</name>
<keyword evidence="2" id="KW-1185">Reference proteome</keyword>
<evidence type="ECO:0000313" key="1">
    <source>
        <dbReference type="EMBL" id="CAB3732616.1"/>
    </source>
</evidence>